<evidence type="ECO:0000256" key="1">
    <source>
        <dbReference type="ARBA" id="ARBA00004123"/>
    </source>
</evidence>
<dbReference type="Proteomes" id="UP001050691">
    <property type="component" value="Unassembled WGS sequence"/>
</dbReference>
<evidence type="ECO:0000313" key="8">
    <source>
        <dbReference type="EMBL" id="GJJ15003.1"/>
    </source>
</evidence>
<dbReference type="Pfam" id="PF12717">
    <property type="entry name" value="Cnd1"/>
    <property type="match status" value="1"/>
</dbReference>
<evidence type="ECO:0000256" key="6">
    <source>
        <dbReference type="SAM" id="MobiDB-lite"/>
    </source>
</evidence>
<dbReference type="GO" id="GO:0010032">
    <property type="term" value="P:meiotic chromosome condensation"/>
    <property type="evidence" value="ECO:0007669"/>
    <property type="project" value="TreeGrafter"/>
</dbReference>
<dbReference type="GO" id="GO:0005634">
    <property type="term" value="C:nucleus"/>
    <property type="evidence" value="ECO:0007669"/>
    <property type="project" value="UniProtKB-SubCell"/>
</dbReference>
<dbReference type="InterPro" id="IPR026971">
    <property type="entry name" value="CND1/NCAPD3"/>
</dbReference>
<sequence length="162" mass="19002">MGAHAVDEDTFQSTMKYIFSFIEKEKQAENIVEKLCQRFRLAEEPRQWRDIAFCLSLLPYKSERSVKKLTEGLPFYQDKLHEETVFNRFNEILTKARTNKSSNKPDSELNEFEGILNGYKEKGEEDKALEKRVEGKKAAAKRRATKRAPPKRGRARRIEEED</sequence>
<evidence type="ECO:0000256" key="4">
    <source>
        <dbReference type="ARBA" id="ARBA00023242"/>
    </source>
</evidence>
<dbReference type="EMBL" id="BPWL01000010">
    <property type="protein sequence ID" value="GJJ15003.1"/>
    <property type="molecule type" value="Genomic_DNA"/>
</dbReference>
<feature type="compositionally biased region" description="Basic and acidic residues" evidence="6">
    <location>
        <begin position="126"/>
        <end position="137"/>
    </location>
</feature>
<keyword evidence="5" id="KW-0131">Cell cycle</keyword>
<accession>A0AAV5ANB4</accession>
<name>A0AAV5ANB4_9AGAM</name>
<keyword evidence="3" id="KW-0498">Mitosis</keyword>
<dbReference type="AlphaFoldDB" id="A0AAV5ANB4"/>
<evidence type="ECO:0000256" key="2">
    <source>
        <dbReference type="ARBA" id="ARBA00022618"/>
    </source>
</evidence>
<dbReference type="PANTHER" id="PTHR14222:SF2">
    <property type="entry name" value="CONDENSIN COMPLEX SUBUNIT 1"/>
    <property type="match status" value="1"/>
</dbReference>
<dbReference type="PANTHER" id="PTHR14222">
    <property type="entry name" value="CONDENSIN"/>
    <property type="match status" value="1"/>
</dbReference>
<comment type="caution">
    <text evidence="8">The sequence shown here is derived from an EMBL/GenBank/DDBJ whole genome shotgun (WGS) entry which is preliminary data.</text>
</comment>
<evidence type="ECO:0000256" key="3">
    <source>
        <dbReference type="ARBA" id="ARBA00022776"/>
    </source>
</evidence>
<organism evidence="8 9">
    <name type="scientific">Clathrus columnatus</name>
    <dbReference type="NCBI Taxonomy" id="1419009"/>
    <lineage>
        <taxon>Eukaryota</taxon>
        <taxon>Fungi</taxon>
        <taxon>Dikarya</taxon>
        <taxon>Basidiomycota</taxon>
        <taxon>Agaricomycotina</taxon>
        <taxon>Agaricomycetes</taxon>
        <taxon>Phallomycetidae</taxon>
        <taxon>Phallales</taxon>
        <taxon>Clathraceae</taxon>
        <taxon>Clathrus</taxon>
    </lineage>
</organism>
<comment type="subcellular location">
    <subcellularLocation>
        <location evidence="1">Nucleus</location>
    </subcellularLocation>
</comment>
<proteinExistence type="predicted"/>
<dbReference type="InterPro" id="IPR032682">
    <property type="entry name" value="Cnd1_C"/>
</dbReference>
<evidence type="ECO:0000313" key="9">
    <source>
        <dbReference type="Proteomes" id="UP001050691"/>
    </source>
</evidence>
<dbReference type="GO" id="GO:0042393">
    <property type="term" value="F:histone binding"/>
    <property type="evidence" value="ECO:0007669"/>
    <property type="project" value="TreeGrafter"/>
</dbReference>
<dbReference type="GO" id="GO:0007076">
    <property type="term" value="P:mitotic chromosome condensation"/>
    <property type="evidence" value="ECO:0007669"/>
    <property type="project" value="InterPro"/>
</dbReference>
<reference evidence="8" key="1">
    <citation type="submission" date="2021-10" db="EMBL/GenBank/DDBJ databases">
        <title>De novo Genome Assembly of Clathrus columnatus (Basidiomycota, Fungi) Using Illumina and Nanopore Sequence Data.</title>
        <authorList>
            <person name="Ogiso-Tanaka E."/>
            <person name="Itagaki H."/>
            <person name="Hosoya T."/>
            <person name="Hosaka K."/>
        </authorList>
    </citation>
    <scope>NUCLEOTIDE SEQUENCE</scope>
    <source>
        <strain evidence="8">MO-923</strain>
    </source>
</reference>
<gene>
    <name evidence="8" type="ORF">Clacol_009274</name>
</gene>
<dbReference type="GO" id="GO:0000779">
    <property type="term" value="C:condensed chromosome, centromeric region"/>
    <property type="evidence" value="ECO:0007669"/>
    <property type="project" value="TreeGrafter"/>
</dbReference>
<feature type="compositionally biased region" description="Basic residues" evidence="6">
    <location>
        <begin position="138"/>
        <end position="155"/>
    </location>
</feature>
<protein>
    <recommendedName>
        <fullName evidence="7">Condensin complex subunit 1 C-terminal domain-containing protein</fullName>
    </recommendedName>
</protein>
<evidence type="ECO:0000256" key="5">
    <source>
        <dbReference type="ARBA" id="ARBA00023306"/>
    </source>
</evidence>
<feature type="domain" description="Condensin complex subunit 1 C-terminal" evidence="7">
    <location>
        <begin position="5"/>
        <end position="56"/>
    </location>
</feature>
<dbReference type="GO" id="GO:0051301">
    <property type="term" value="P:cell division"/>
    <property type="evidence" value="ECO:0007669"/>
    <property type="project" value="UniProtKB-KW"/>
</dbReference>
<evidence type="ECO:0000259" key="7">
    <source>
        <dbReference type="Pfam" id="PF12717"/>
    </source>
</evidence>
<keyword evidence="9" id="KW-1185">Reference proteome</keyword>
<feature type="region of interest" description="Disordered" evidence="6">
    <location>
        <begin position="126"/>
        <end position="162"/>
    </location>
</feature>
<dbReference type="GO" id="GO:0000796">
    <property type="term" value="C:condensin complex"/>
    <property type="evidence" value="ECO:0007669"/>
    <property type="project" value="TreeGrafter"/>
</dbReference>
<keyword evidence="2" id="KW-0132">Cell division</keyword>
<keyword evidence="4" id="KW-0539">Nucleus</keyword>